<organism evidence="1">
    <name type="scientific">Ensete ventricosum</name>
    <name type="common">Abyssinian banana</name>
    <name type="synonym">Musa ensete</name>
    <dbReference type="NCBI Taxonomy" id="4639"/>
    <lineage>
        <taxon>Eukaryota</taxon>
        <taxon>Viridiplantae</taxon>
        <taxon>Streptophyta</taxon>
        <taxon>Embryophyta</taxon>
        <taxon>Tracheophyta</taxon>
        <taxon>Spermatophyta</taxon>
        <taxon>Magnoliopsida</taxon>
        <taxon>Liliopsida</taxon>
        <taxon>Zingiberales</taxon>
        <taxon>Musaceae</taxon>
        <taxon>Ensete</taxon>
    </lineage>
</organism>
<evidence type="ECO:0000313" key="1">
    <source>
        <dbReference type="EMBL" id="RZR74833.1"/>
    </source>
</evidence>
<proteinExistence type="predicted"/>
<dbReference type="Proteomes" id="UP000290560">
    <property type="component" value="Unassembled WGS sequence"/>
</dbReference>
<protein>
    <submittedName>
        <fullName evidence="1">Uncharacterized protein</fullName>
    </submittedName>
</protein>
<name>A0A445MKV2_ENSVE</name>
<gene>
    <name evidence="1" type="ORF">BHM03_00044513</name>
</gene>
<accession>A0A445MKV2</accession>
<dbReference type="EMBL" id="KV876416">
    <property type="protein sequence ID" value="RZR74833.1"/>
    <property type="molecule type" value="Genomic_DNA"/>
</dbReference>
<reference evidence="1" key="1">
    <citation type="journal article" date="2018" name="Data Brief">
        <title>Genome sequence data from 17 accessions of Ensete ventricosum, a staple food crop for millions in Ethiopia.</title>
        <authorList>
            <person name="Yemataw Z."/>
            <person name="Muzemil S."/>
            <person name="Ambachew D."/>
            <person name="Tripathi L."/>
            <person name="Tesfaye K."/>
            <person name="Chala A."/>
            <person name="Farbos A."/>
            <person name="O'Neill P."/>
            <person name="Moore K."/>
            <person name="Grant M."/>
            <person name="Studholme D.J."/>
        </authorList>
    </citation>
    <scope>NUCLEOTIDE SEQUENCE [LARGE SCALE GENOMIC DNA]</scope>
    <source>
        <tissue evidence="1">Leaf</tissue>
    </source>
</reference>
<sequence>MLLPPLPLSLPSDHLPPLVFNTHYLPSLPTIGPTLSPSSPPMQMSSLLSTAAAHPYTATDHWTLVTALLFLCQLIASVFFRSMIEIEQPLLLLLQSLDLLFLPLRSSYCQHPLPYYRSPPPVVPLPFPTDADSTATVAIPMPSLMPTSSFPYSLSSLLPSALLLPALAAQPLPPYDPVATILSSLLLLPSSPPAPASSLLPCYLPPLPVSSPASSSIAASYYFQPLLARQ</sequence>
<dbReference type="AlphaFoldDB" id="A0A445MKV2"/>